<proteinExistence type="inferred from homology"/>
<dbReference type="Gene3D" id="2.60.40.150">
    <property type="entry name" value="C2 domain"/>
    <property type="match status" value="2"/>
</dbReference>
<dbReference type="EMBL" id="CAJZBQ010000033">
    <property type="protein sequence ID" value="CAG9322955.1"/>
    <property type="molecule type" value="Genomic_DNA"/>
</dbReference>
<dbReference type="CDD" id="cd04047">
    <property type="entry name" value="C2B_Copine"/>
    <property type="match status" value="1"/>
</dbReference>
<dbReference type="AlphaFoldDB" id="A0AAU9JHG2"/>
<comment type="caution">
    <text evidence="3">The sequence shown here is derived from an EMBL/GenBank/DDBJ whole genome shotgun (WGS) entry which is preliminary data.</text>
</comment>
<accession>A0AAU9JHG2</accession>
<reference evidence="3" key="1">
    <citation type="submission" date="2021-09" db="EMBL/GenBank/DDBJ databases">
        <authorList>
            <consortium name="AG Swart"/>
            <person name="Singh M."/>
            <person name="Singh A."/>
            <person name="Seah K."/>
            <person name="Emmerich C."/>
        </authorList>
    </citation>
    <scope>NUCLEOTIDE SEQUENCE</scope>
    <source>
        <strain evidence="3">ATCC30299</strain>
    </source>
</reference>
<gene>
    <name evidence="3" type="ORF">BSTOLATCC_MIC32860</name>
</gene>
<dbReference type="Proteomes" id="UP001162131">
    <property type="component" value="Unassembled WGS sequence"/>
</dbReference>
<dbReference type="Pfam" id="PF00168">
    <property type="entry name" value="C2"/>
    <property type="match status" value="2"/>
</dbReference>
<sequence length="558" mass="63516">MLISKNSRTSIHIAQVELFITCRDLEDLHTFGKSHPLAELFIKHSSDGEWIKHGQTEMIDDTQNPEFLTSFVLSFSFEEQTYIKIKINDIHHSRHGHPEIHDDDLIGIFECNLGQLVASPGKQVMKDLVRDHHNHHRHDNLGAIILRVEEIKENNDHVTIQFACEKLDDVSSTFGHLTPLFYLGKHMSNGAVQKFYKSEVRNRNGEWKPVEKTIHEYCNGDLHRELLLEVYDYHRSGNHKFIGSATFALYNILHRQTQELILLNPHGNSHKSHGKIIIEKFQRIKIPSFLEYIAGGLKISLNIAIDFTSSNGDPRNPNSLHYSDPYGYNHYESALFGISEILLNYDSDQLIPIYGFGGEIDGEVNHCFPLTFDAGNPSVQGLDGIMNAYKNALSQIVLSGPTLFGPIVSEIVMEAERIYETQTCQRYDVLLILTDGDPYDMQETIDWIVRGSFCPLSIIIVGIGSEYFENVAILGTDDKEPLIDSDGRQEERDIVKFIHYREVDHSPAALCQEILSKLPGEVVKYFSKRGILPNRPEIVSPASSSHHLKNHHLYKVDK</sequence>
<dbReference type="PROSITE" id="PS50004">
    <property type="entry name" value="C2"/>
    <property type="match status" value="1"/>
</dbReference>
<dbReference type="InterPro" id="IPR010734">
    <property type="entry name" value="Copine_C"/>
</dbReference>
<dbReference type="GO" id="GO:0005886">
    <property type="term" value="C:plasma membrane"/>
    <property type="evidence" value="ECO:0007669"/>
    <property type="project" value="TreeGrafter"/>
</dbReference>
<dbReference type="InterPro" id="IPR037768">
    <property type="entry name" value="C2B_Copine"/>
</dbReference>
<keyword evidence="4" id="KW-1185">Reference proteome</keyword>
<evidence type="ECO:0000313" key="4">
    <source>
        <dbReference type="Proteomes" id="UP001162131"/>
    </source>
</evidence>
<dbReference type="InterPro" id="IPR000008">
    <property type="entry name" value="C2_dom"/>
</dbReference>
<name>A0AAU9JHG2_9CILI</name>
<dbReference type="GO" id="GO:0005544">
    <property type="term" value="F:calcium-dependent phospholipid binding"/>
    <property type="evidence" value="ECO:0007669"/>
    <property type="project" value="InterPro"/>
</dbReference>
<protein>
    <recommendedName>
        <fullName evidence="2">C2 domain-containing protein</fullName>
    </recommendedName>
</protein>
<dbReference type="InterPro" id="IPR035892">
    <property type="entry name" value="C2_domain_sf"/>
</dbReference>
<evidence type="ECO:0000259" key="2">
    <source>
        <dbReference type="PROSITE" id="PS50004"/>
    </source>
</evidence>
<dbReference type="Pfam" id="PF07002">
    <property type="entry name" value="Copine"/>
    <property type="match status" value="1"/>
</dbReference>
<dbReference type="SUPFAM" id="SSF49562">
    <property type="entry name" value="C2 domain (Calcium/lipid-binding domain, CaLB)"/>
    <property type="match status" value="2"/>
</dbReference>
<comment type="similarity">
    <text evidence="1">Belongs to the copine family.</text>
</comment>
<dbReference type="CDD" id="cd04048">
    <property type="entry name" value="C2A_Copine"/>
    <property type="match status" value="1"/>
</dbReference>
<feature type="domain" description="C2" evidence="2">
    <location>
        <begin position="1"/>
        <end position="128"/>
    </location>
</feature>
<evidence type="ECO:0000256" key="1">
    <source>
        <dbReference type="ARBA" id="ARBA00009048"/>
    </source>
</evidence>
<dbReference type="PANTHER" id="PTHR10857">
    <property type="entry name" value="COPINE"/>
    <property type="match status" value="1"/>
</dbReference>
<evidence type="ECO:0000313" key="3">
    <source>
        <dbReference type="EMBL" id="CAG9322955.1"/>
    </source>
</evidence>
<dbReference type="InterPro" id="IPR036465">
    <property type="entry name" value="vWFA_dom_sf"/>
</dbReference>
<dbReference type="PANTHER" id="PTHR10857:SF106">
    <property type="entry name" value="C2 DOMAIN-CONTAINING PROTEIN"/>
    <property type="match status" value="1"/>
</dbReference>
<dbReference type="InterPro" id="IPR045052">
    <property type="entry name" value="Copine"/>
</dbReference>
<organism evidence="3 4">
    <name type="scientific">Blepharisma stoltei</name>
    <dbReference type="NCBI Taxonomy" id="1481888"/>
    <lineage>
        <taxon>Eukaryota</taxon>
        <taxon>Sar</taxon>
        <taxon>Alveolata</taxon>
        <taxon>Ciliophora</taxon>
        <taxon>Postciliodesmatophora</taxon>
        <taxon>Heterotrichea</taxon>
        <taxon>Heterotrichida</taxon>
        <taxon>Blepharismidae</taxon>
        <taxon>Blepharisma</taxon>
    </lineage>
</organism>
<dbReference type="GO" id="GO:0071277">
    <property type="term" value="P:cellular response to calcium ion"/>
    <property type="evidence" value="ECO:0007669"/>
    <property type="project" value="TreeGrafter"/>
</dbReference>
<dbReference type="SUPFAM" id="SSF53300">
    <property type="entry name" value="vWA-like"/>
    <property type="match status" value="1"/>
</dbReference>